<feature type="compositionally biased region" description="Polar residues" evidence="1">
    <location>
        <begin position="25"/>
        <end position="55"/>
    </location>
</feature>
<dbReference type="AlphaFoldDB" id="A0A183FPH3"/>
<dbReference type="EMBL" id="UZAH01026461">
    <property type="protein sequence ID" value="VDO81093.1"/>
    <property type="molecule type" value="Genomic_DNA"/>
</dbReference>
<proteinExistence type="predicted"/>
<evidence type="ECO:0000313" key="2">
    <source>
        <dbReference type="EMBL" id="VDO81093.1"/>
    </source>
</evidence>
<sequence length="85" mass="9101">MAAATKDTSFLAQLISRTIHSHSTQGVTAASAMTTEGQQSQPLASSSSDNLNTGSGPAPLYQRVVDWGSREPFFKLALVFHTNNY</sequence>
<protein>
    <submittedName>
        <fullName evidence="4">UDENN domain-containing protein</fullName>
    </submittedName>
</protein>
<accession>A0A183FPH3</accession>
<accession>A0A3P7ZS99</accession>
<dbReference type="WBParaSite" id="HPBE_0000951201-mRNA-1">
    <property type="protein sequence ID" value="HPBE_0000951201-mRNA-1"/>
    <property type="gene ID" value="HPBE_0000951201"/>
</dbReference>
<gene>
    <name evidence="2" type="ORF">HPBE_LOCUS9513</name>
</gene>
<reference evidence="4" key="2">
    <citation type="submission" date="2019-09" db="UniProtKB">
        <authorList>
            <consortium name="WormBaseParasite"/>
        </authorList>
    </citation>
    <scope>IDENTIFICATION</scope>
</reference>
<dbReference type="Proteomes" id="UP000050761">
    <property type="component" value="Unassembled WGS sequence"/>
</dbReference>
<organism evidence="3 4">
    <name type="scientific">Heligmosomoides polygyrus</name>
    <name type="common">Parasitic roundworm</name>
    <dbReference type="NCBI Taxonomy" id="6339"/>
    <lineage>
        <taxon>Eukaryota</taxon>
        <taxon>Metazoa</taxon>
        <taxon>Ecdysozoa</taxon>
        <taxon>Nematoda</taxon>
        <taxon>Chromadorea</taxon>
        <taxon>Rhabditida</taxon>
        <taxon>Rhabditina</taxon>
        <taxon>Rhabditomorpha</taxon>
        <taxon>Strongyloidea</taxon>
        <taxon>Heligmosomidae</taxon>
        <taxon>Heligmosomoides</taxon>
    </lineage>
</organism>
<name>A0A183FPH3_HELPZ</name>
<evidence type="ECO:0000313" key="3">
    <source>
        <dbReference type="Proteomes" id="UP000050761"/>
    </source>
</evidence>
<reference evidence="2 3" key="1">
    <citation type="submission" date="2018-11" db="EMBL/GenBank/DDBJ databases">
        <authorList>
            <consortium name="Pathogen Informatics"/>
        </authorList>
    </citation>
    <scope>NUCLEOTIDE SEQUENCE [LARGE SCALE GENOMIC DNA]</scope>
</reference>
<keyword evidence="3" id="KW-1185">Reference proteome</keyword>
<evidence type="ECO:0000313" key="4">
    <source>
        <dbReference type="WBParaSite" id="HPBE_0000951201-mRNA-1"/>
    </source>
</evidence>
<evidence type="ECO:0000256" key="1">
    <source>
        <dbReference type="SAM" id="MobiDB-lite"/>
    </source>
</evidence>
<dbReference type="OrthoDB" id="5875832at2759"/>
<feature type="region of interest" description="Disordered" evidence="1">
    <location>
        <begin position="25"/>
        <end position="57"/>
    </location>
</feature>